<keyword evidence="6" id="KW-1185">Reference proteome</keyword>
<dbReference type="STRING" id="436017.A4S6N9"/>
<evidence type="ECO:0000256" key="3">
    <source>
        <dbReference type="PROSITE-ProRule" id="PRU00221"/>
    </source>
</evidence>
<dbReference type="Pfam" id="PF00400">
    <property type="entry name" value="WD40"/>
    <property type="match status" value="2"/>
</dbReference>
<dbReference type="SMART" id="SM00320">
    <property type="entry name" value="WD40"/>
    <property type="match status" value="3"/>
</dbReference>
<dbReference type="SUPFAM" id="SSF50978">
    <property type="entry name" value="WD40 repeat-like"/>
    <property type="match status" value="1"/>
</dbReference>
<dbReference type="PANTHER" id="PTHR10971">
    <property type="entry name" value="MRNA EXPORT FACTOR AND BUB3"/>
    <property type="match status" value="1"/>
</dbReference>
<dbReference type="KEGG" id="olu:OSTLU_13201"/>
<dbReference type="Proteomes" id="UP000001568">
    <property type="component" value="Chromosome 13"/>
</dbReference>
<name>A4S6N9_OSTLU</name>
<dbReference type="OrthoDB" id="10262475at2759"/>
<dbReference type="OMA" id="VWGLWNM"/>
<dbReference type="InterPro" id="IPR015943">
    <property type="entry name" value="WD40/YVTN_repeat-like_dom_sf"/>
</dbReference>
<proteinExistence type="predicted"/>
<evidence type="ECO:0000256" key="4">
    <source>
        <dbReference type="SAM" id="MobiDB-lite"/>
    </source>
</evidence>
<organism evidence="5 6">
    <name type="scientific">Ostreococcus lucimarinus (strain CCE9901)</name>
    <dbReference type="NCBI Taxonomy" id="436017"/>
    <lineage>
        <taxon>Eukaryota</taxon>
        <taxon>Viridiplantae</taxon>
        <taxon>Chlorophyta</taxon>
        <taxon>Mamiellophyceae</taxon>
        <taxon>Mamiellales</taxon>
        <taxon>Bathycoccaceae</taxon>
        <taxon>Ostreococcus</taxon>
    </lineage>
</organism>
<dbReference type="Gramene" id="ABO99273">
    <property type="protein sequence ID" value="ABO99273"/>
    <property type="gene ID" value="OSTLU_13201"/>
</dbReference>
<evidence type="ECO:0000256" key="1">
    <source>
        <dbReference type="ARBA" id="ARBA00022574"/>
    </source>
</evidence>
<dbReference type="eggNOG" id="KOG1036">
    <property type="taxonomic scope" value="Eukaryota"/>
</dbReference>
<feature type="compositionally biased region" description="Basic and acidic residues" evidence="4">
    <location>
        <begin position="291"/>
        <end position="315"/>
    </location>
</feature>
<dbReference type="AlphaFoldDB" id="A4S6N9"/>
<sequence>MARRLTLLVTSWDGTARRYACRAREIGDVKSLNSIDLGAPALCGTFVGTDEDAACVGCLDGSVRLVDFKTGAFRVVGAHDDGAVSAVEYDDATKKLFTFGWDRTIRAWDLTKDERGRAVSTTKTAGKCYAADLRDGKIFVATSDGQVLAYETRDLVRAPPRPLINRRSSMRFQTRAIAANIRGDGFVAASVEGRVAVEFIRDEENDKRKYAFKCHRKTDDASVGEIVYPVHAVAFHPVHGTFATGGGDGYVNFWDGDAKKRLFQSPRYPTSISALAFSPCGSLLAIASSYAHEERENNKPEDRVFLRETRAEEVTPKSAKTS</sequence>
<dbReference type="EMBL" id="CP000593">
    <property type="protein sequence ID" value="ABO99273.1"/>
    <property type="molecule type" value="Genomic_DNA"/>
</dbReference>
<gene>
    <name evidence="5" type="ORF">OSTLU_13201</name>
</gene>
<dbReference type="RefSeq" id="XP_001420980.1">
    <property type="nucleotide sequence ID" value="XM_001420943.1"/>
</dbReference>
<keyword evidence="1 3" id="KW-0853">WD repeat</keyword>
<accession>A4S6N9</accession>
<evidence type="ECO:0000256" key="2">
    <source>
        <dbReference type="ARBA" id="ARBA00022737"/>
    </source>
</evidence>
<evidence type="ECO:0000313" key="5">
    <source>
        <dbReference type="EMBL" id="ABO99273.1"/>
    </source>
</evidence>
<dbReference type="PROSITE" id="PS50082">
    <property type="entry name" value="WD_REPEATS_2"/>
    <property type="match status" value="2"/>
</dbReference>
<dbReference type="Gene3D" id="2.130.10.10">
    <property type="entry name" value="YVTN repeat-like/Quinoprotein amine dehydrogenase"/>
    <property type="match status" value="1"/>
</dbReference>
<dbReference type="InterPro" id="IPR001680">
    <property type="entry name" value="WD40_rpt"/>
</dbReference>
<dbReference type="GeneID" id="5004979"/>
<protein>
    <submittedName>
        <fullName evidence="5">Uncharacterized protein</fullName>
    </submittedName>
</protein>
<dbReference type="HOGENOM" id="CLU_038526_0_1_1"/>
<dbReference type="InterPro" id="IPR036322">
    <property type="entry name" value="WD40_repeat_dom_sf"/>
</dbReference>
<feature type="repeat" description="WD" evidence="3">
    <location>
        <begin position="230"/>
        <end position="255"/>
    </location>
</feature>
<keyword evidence="2" id="KW-0677">Repeat</keyword>
<feature type="repeat" description="WD" evidence="3">
    <location>
        <begin position="77"/>
        <end position="118"/>
    </location>
</feature>
<evidence type="ECO:0000313" key="6">
    <source>
        <dbReference type="Proteomes" id="UP000001568"/>
    </source>
</evidence>
<feature type="region of interest" description="Disordered" evidence="4">
    <location>
        <begin position="291"/>
        <end position="322"/>
    </location>
</feature>
<reference evidence="5 6" key="1">
    <citation type="journal article" date="2007" name="Proc. Natl. Acad. Sci. U.S.A.">
        <title>The tiny eukaryote Ostreococcus provides genomic insights into the paradox of plankton speciation.</title>
        <authorList>
            <person name="Palenik B."/>
            <person name="Grimwood J."/>
            <person name="Aerts A."/>
            <person name="Rouze P."/>
            <person name="Salamov A."/>
            <person name="Putnam N."/>
            <person name="Dupont C."/>
            <person name="Jorgensen R."/>
            <person name="Derelle E."/>
            <person name="Rombauts S."/>
            <person name="Zhou K."/>
            <person name="Otillar R."/>
            <person name="Merchant S.S."/>
            <person name="Podell S."/>
            <person name="Gaasterland T."/>
            <person name="Napoli C."/>
            <person name="Gendler K."/>
            <person name="Manuell A."/>
            <person name="Tai V."/>
            <person name="Vallon O."/>
            <person name="Piganeau G."/>
            <person name="Jancek S."/>
            <person name="Heijde M."/>
            <person name="Jabbari K."/>
            <person name="Bowler C."/>
            <person name="Lohr M."/>
            <person name="Robbens S."/>
            <person name="Werner G."/>
            <person name="Dubchak I."/>
            <person name="Pazour G.J."/>
            <person name="Ren Q."/>
            <person name="Paulsen I."/>
            <person name="Delwiche C."/>
            <person name="Schmutz J."/>
            <person name="Rokhsar D."/>
            <person name="Van de Peer Y."/>
            <person name="Moreau H."/>
            <person name="Grigoriev I.V."/>
        </authorList>
    </citation>
    <scope>NUCLEOTIDE SEQUENCE [LARGE SCALE GENOMIC DNA]</scope>
    <source>
        <strain evidence="5 6">CCE9901</strain>
    </source>
</reference>